<dbReference type="PANTHER" id="PTHR33744">
    <property type="entry name" value="CARBOHYDRATE DIACID REGULATOR"/>
    <property type="match status" value="1"/>
</dbReference>
<evidence type="ECO:0000259" key="1">
    <source>
        <dbReference type="Pfam" id="PF13556"/>
    </source>
</evidence>
<gene>
    <name evidence="2" type="ORF">BJ988_004914</name>
</gene>
<dbReference type="RefSeq" id="WP_179660473.1">
    <property type="nucleotide sequence ID" value="NZ_JACBZR010000001.1"/>
</dbReference>
<dbReference type="EMBL" id="JACBZR010000001">
    <property type="protein sequence ID" value="NYI80266.1"/>
    <property type="molecule type" value="Genomic_DNA"/>
</dbReference>
<dbReference type="Proteomes" id="UP000564496">
    <property type="component" value="Unassembled WGS sequence"/>
</dbReference>
<comment type="caution">
    <text evidence="2">The sequence shown here is derived from an EMBL/GenBank/DDBJ whole genome shotgun (WGS) entry which is preliminary data.</text>
</comment>
<dbReference type="InterPro" id="IPR025736">
    <property type="entry name" value="PucR_C-HTH_dom"/>
</dbReference>
<dbReference type="InterPro" id="IPR051448">
    <property type="entry name" value="CdaR-like_regulators"/>
</dbReference>
<name>A0A7Z0DS05_9ACTN</name>
<keyword evidence="3" id="KW-1185">Reference proteome</keyword>
<dbReference type="PANTHER" id="PTHR33744:SF17">
    <property type="entry name" value="CONSERVED PROTEIN"/>
    <property type="match status" value="1"/>
</dbReference>
<dbReference type="Pfam" id="PF13556">
    <property type="entry name" value="HTH_30"/>
    <property type="match status" value="1"/>
</dbReference>
<reference evidence="2 3" key="1">
    <citation type="submission" date="2020-07" db="EMBL/GenBank/DDBJ databases">
        <title>Sequencing the genomes of 1000 actinobacteria strains.</title>
        <authorList>
            <person name="Klenk H.-P."/>
        </authorList>
    </citation>
    <scope>NUCLEOTIDE SEQUENCE [LARGE SCALE GENOMIC DNA]</scope>
    <source>
        <strain evidence="2 3">DSM 26487</strain>
    </source>
</reference>
<evidence type="ECO:0000313" key="2">
    <source>
        <dbReference type="EMBL" id="NYI80266.1"/>
    </source>
</evidence>
<dbReference type="Gene3D" id="1.10.10.2840">
    <property type="entry name" value="PucR C-terminal helix-turn-helix domain"/>
    <property type="match status" value="1"/>
</dbReference>
<dbReference type="SUPFAM" id="SSF55781">
    <property type="entry name" value="GAF domain-like"/>
    <property type="match status" value="1"/>
</dbReference>
<dbReference type="AlphaFoldDB" id="A0A7Z0DS05"/>
<feature type="domain" description="PucR C-terminal helix-turn-helix" evidence="1">
    <location>
        <begin position="441"/>
        <end position="496"/>
    </location>
</feature>
<dbReference type="InterPro" id="IPR042070">
    <property type="entry name" value="PucR_C-HTH_sf"/>
</dbReference>
<protein>
    <recommendedName>
        <fullName evidence="1">PucR C-terminal helix-turn-helix domain-containing protein</fullName>
    </recommendedName>
</protein>
<evidence type="ECO:0000313" key="3">
    <source>
        <dbReference type="Proteomes" id="UP000564496"/>
    </source>
</evidence>
<organism evidence="2 3">
    <name type="scientific">Nocardioides panzhihuensis</name>
    <dbReference type="NCBI Taxonomy" id="860243"/>
    <lineage>
        <taxon>Bacteria</taxon>
        <taxon>Bacillati</taxon>
        <taxon>Actinomycetota</taxon>
        <taxon>Actinomycetes</taxon>
        <taxon>Propionibacteriales</taxon>
        <taxon>Nocardioidaceae</taxon>
        <taxon>Nocardioides</taxon>
    </lineage>
</organism>
<proteinExistence type="predicted"/>
<accession>A0A7Z0DS05</accession>
<sequence>MITAAGLADVLPQGFVEVVVAGEARPVFGLEITEVGEQAAAGRGELVTVVGATEASQVLAIISACAEASGLLLRRSLADDADVARRCAEAGLPLLGMVEGASLSSVVAVVRSAIEASSAPARGSADHLHDDLFDVADRISSLLDAPVTIEDASSHVLAYSRGQSDIDDARTATIVGRRVPREVRDHFRSLGVFRRMARSDAPFFVPAGAGGVKARYVVPVRAGGEWLGSIWAIAANPLSPGHERELDAATELVALSLLRLRAQAELHQQVQLDQVRSLVRGAATEQPEWLEDGPWRVAVLAGPADLQAEARCQLWQALCRRRGWRRPVVADLDDHVYAVLRVGASGPGADGWLADLVRGEGRTNAAVRMYVGTAVAAPRELEDSRSTAAEIAASGRGGATVVTVAEGWPAVVLARAVQGQESRPLVSPLTELLDDDSTTFLIDTLEAMIDFWGEPKRAARSLAVHPNTVRNRAARIVELCPIDLEDPEQRLALRLEIARLRARDGREG</sequence>